<gene>
    <name evidence="2" type="ORF">CLRAG_01830</name>
</gene>
<dbReference type="EMBL" id="LROS01000002">
    <property type="protein sequence ID" value="OBR96958.1"/>
    <property type="molecule type" value="Genomic_DNA"/>
</dbReference>
<reference evidence="2 3" key="1">
    <citation type="journal article" date="2012" name="Front. Microbiol.">
        <title>Draft Genome Sequence of the Virulent Strain 01-B526 of the Fish Pathogen Aeromonas salmonicida.</title>
        <authorList>
            <person name="Charette S.J."/>
            <person name="Brochu F."/>
            <person name="Boyle B."/>
            <person name="Filion G."/>
            <person name="Tanaka K.H."/>
            <person name="Derome N."/>
        </authorList>
    </citation>
    <scope>NUCLEOTIDE SEQUENCE [LARGE SCALE GENOMIC DNA]</scope>
    <source>
        <strain evidence="2 3">P11</strain>
    </source>
</reference>
<keyword evidence="3" id="KW-1185">Reference proteome</keyword>
<evidence type="ECO:0000313" key="3">
    <source>
        <dbReference type="Proteomes" id="UP000093954"/>
    </source>
</evidence>
<accession>A0A1A6B3W3</accession>
<sequence length="93" mass="10941">MEVKKTSFQMYIIKFILKVGFSFIILLLALLFVFSYIYNNKMLLPSKYSEQLVEKVTPSIKSAKEVTSELIPKNLKYTILDKQTLDVKKKYHE</sequence>
<keyword evidence="1" id="KW-1133">Transmembrane helix</keyword>
<evidence type="ECO:0000313" key="2">
    <source>
        <dbReference type="EMBL" id="OBR96958.1"/>
    </source>
</evidence>
<dbReference type="PATRIC" id="fig|1353534.3.peg.188"/>
<dbReference type="RefSeq" id="WP_242872070.1">
    <property type="nucleotide sequence ID" value="NZ_LROS01000002.1"/>
</dbReference>
<organism evidence="2 3">
    <name type="scientific">Clostridium ragsdalei P11</name>
    <dbReference type="NCBI Taxonomy" id="1353534"/>
    <lineage>
        <taxon>Bacteria</taxon>
        <taxon>Bacillati</taxon>
        <taxon>Bacillota</taxon>
        <taxon>Clostridia</taxon>
        <taxon>Eubacteriales</taxon>
        <taxon>Clostridiaceae</taxon>
        <taxon>Clostridium</taxon>
    </lineage>
</organism>
<comment type="caution">
    <text evidence="2">The sequence shown here is derived from an EMBL/GenBank/DDBJ whole genome shotgun (WGS) entry which is preliminary data.</text>
</comment>
<proteinExistence type="predicted"/>
<dbReference type="Proteomes" id="UP000093954">
    <property type="component" value="Unassembled WGS sequence"/>
</dbReference>
<evidence type="ECO:0000256" key="1">
    <source>
        <dbReference type="SAM" id="Phobius"/>
    </source>
</evidence>
<dbReference type="AlphaFoldDB" id="A0A1A6B3W3"/>
<protein>
    <submittedName>
        <fullName evidence="2">Uncharacterized protein</fullName>
    </submittedName>
</protein>
<keyword evidence="1" id="KW-0812">Transmembrane</keyword>
<feature type="transmembrane region" description="Helical" evidence="1">
    <location>
        <begin position="12"/>
        <end position="38"/>
    </location>
</feature>
<keyword evidence="1" id="KW-0472">Membrane</keyword>
<name>A0A1A6B3W3_9CLOT</name>